<evidence type="ECO:0000256" key="8">
    <source>
        <dbReference type="ARBA" id="ARBA00023098"/>
    </source>
</evidence>
<evidence type="ECO:0000256" key="7">
    <source>
        <dbReference type="ARBA" id="ARBA00022832"/>
    </source>
</evidence>
<comment type="similarity">
    <text evidence="2 13">Belongs to the thiolase-like superfamily. FabH family.</text>
</comment>
<feature type="domain" description="Beta-ketoacyl-[acyl-carrier-protein] synthase III N-terminal" evidence="15">
    <location>
        <begin position="107"/>
        <end position="185"/>
    </location>
</feature>
<comment type="pathway">
    <text evidence="1 13">Lipid metabolism; fatty acid biosynthesis.</text>
</comment>
<dbReference type="GO" id="GO:0006633">
    <property type="term" value="P:fatty acid biosynthetic process"/>
    <property type="evidence" value="ECO:0007669"/>
    <property type="project" value="UniProtKB-UniRule"/>
</dbReference>
<dbReference type="EMBL" id="VLLN01000001">
    <property type="protein sequence ID" value="TWJ33511.1"/>
    <property type="molecule type" value="Genomic_DNA"/>
</dbReference>
<keyword evidence="4 13" id="KW-0963">Cytoplasm</keyword>
<dbReference type="UniPathway" id="UPA00094"/>
<evidence type="ECO:0000313" key="17">
    <source>
        <dbReference type="Proteomes" id="UP000319449"/>
    </source>
</evidence>
<dbReference type="NCBIfam" id="NF006829">
    <property type="entry name" value="PRK09352.1"/>
    <property type="match status" value="1"/>
</dbReference>
<dbReference type="PANTHER" id="PTHR34069">
    <property type="entry name" value="3-OXOACYL-[ACYL-CARRIER-PROTEIN] SYNTHASE 3"/>
    <property type="match status" value="1"/>
</dbReference>
<dbReference type="AlphaFoldDB" id="A0A562WT81"/>
<comment type="domain">
    <text evidence="13">The last Arg residue of the ACP-binding site is essential for the weak association between ACP/AcpP and FabH.</text>
</comment>
<dbReference type="SUPFAM" id="SSF53901">
    <property type="entry name" value="Thiolase-like"/>
    <property type="match status" value="1"/>
</dbReference>
<dbReference type="InterPro" id="IPR016039">
    <property type="entry name" value="Thiolase-like"/>
</dbReference>
<keyword evidence="7 13" id="KW-0276">Fatty acid metabolism</keyword>
<evidence type="ECO:0000256" key="9">
    <source>
        <dbReference type="ARBA" id="ARBA00023160"/>
    </source>
</evidence>
<dbReference type="GO" id="GO:0044550">
    <property type="term" value="P:secondary metabolite biosynthetic process"/>
    <property type="evidence" value="ECO:0007669"/>
    <property type="project" value="TreeGrafter"/>
</dbReference>
<feature type="region of interest" description="ACP-binding" evidence="13">
    <location>
        <begin position="254"/>
        <end position="258"/>
    </location>
</feature>
<evidence type="ECO:0000256" key="11">
    <source>
        <dbReference type="ARBA" id="ARBA00023315"/>
    </source>
</evidence>
<evidence type="ECO:0000256" key="3">
    <source>
        <dbReference type="ARBA" id="ARBA00012333"/>
    </source>
</evidence>
<keyword evidence="8 13" id="KW-0443">Lipid metabolism</keyword>
<dbReference type="Proteomes" id="UP000319449">
    <property type="component" value="Unassembled WGS sequence"/>
</dbReference>
<dbReference type="EC" id="2.3.1.180" evidence="3 13"/>
<evidence type="ECO:0000256" key="1">
    <source>
        <dbReference type="ARBA" id="ARBA00005194"/>
    </source>
</evidence>
<keyword evidence="17" id="KW-1185">Reference proteome</keyword>
<evidence type="ECO:0000256" key="13">
    <source>
        <dbReference type="HAMAP-Rule" id="MF_01815"/>
    </source>
</evidence>
<feature type="active site" evidence="13">
    <location>
        <position position="283"/>
    </location>
</feature>
<keyword evidence="5 13" id="KW-0444">Lipid biosynthesis</keyword>
<dbReference type="NCBIfam" id="TIGR00747">
    <property type="entry name" value="fabH"/>
    <property type="match status" value="1"/>
</dbReference>
<dbReference type="InterPro" id="IPR004655">
    <property type="entry name" value="FabH"/>
</dbReference>
<keyword evidence="6 13" id="KW-0808">Transferase</keyword>
<evidence type="ECO:0000256" key="12">
    <source>
        <dbReference type="ARBA" id="ARBA00051096"/>
    </source>
</evidence>
<dbReference type="InterPro" id="IPR013751">
    <property type="entry name" value="ACP_syn_III_N"/>
</dbReference>
<dbReference type="FunFam" id="3.40.47.10:FF:000004">
    <property type="entry name" value="3-oxoacyl-[acyl-carrier-protein] synthase 3"/>
    <property type="match status" value="1"/>
</dbReference>
<feature type="domain" description="Beta-ketoacyl-[acyl-carrier-protein] synthase III C-terminal" evidence="14">
    <location>
        <begin position="238"/>
        <end position="325"/>
    </location>
</feature>
<dbReference type="InterPro" id="IPR013747">
    <property type="entry name" value="ACP_syn_III_C"/>
</dbReference>
<dbReference type="Pfam" id="PF08541">
    <property type="entry name" value="ACP_syn_III_C"/>
    <property type="match status" value="1"/>
</dbReference>
<comment type="catalytic activity">
    <reaction evidence="12">
        <text>malonyl-[ACP] + acetyl-CoA + H(+) = 3-oxobutanoyl-[ACP] + CO2 + CoA</text>
        <dbReference type="Rhea" id="RHEA:12080"/>
        <dbReference type="Rhea" id="RHEA-COMP:9623"/>
        <dbReference type="Rhea" id="RHEA-COMP:9625"/>
        <dbReference type="ChEBI" id="CHEBI:15378"/>
        <dbReference type="ChEBI" id="CHEBI:16526"/>
        <dbReference type="ChEBI" id="CHEBI:57287"/>
        <dbReference type="ChEBI" id="CHEBI:57288"/>
        <dbReference type="ChEBI" id="CHEBI:78449"/>
        <dbReference type="ChEBI" id="CHEBI:78450"/>
        <dbReference type="EC" id="2.3.1.180"/>
    </reaction>
    <physiologicalReaction direction="left-to-right" evidence="12">
        <dbReference type="Rhea" id="RHEA:12081"/>
    </physiologicalReaction>
</comment>
<evidence type="ECO:0000256" key="5">
    <source>
        <dbReference type="ARBA" id="ARBA00022516"/>
    </source>
</evidence>
<dbReference type="CDD" id="cd00830">
    <property type="entry name" value="KAS_III"/>
    <property type="match status" value="1"/>
</dbReference>
<evidence type="ECO:0000256" key="10">
    <source>
        <dbReference type="ARBA" id="ARBA00023268"/>
    </source>
</evidence>
<comment type="subunit">
    <text evidence="13">Homodimer.</text>
</comment>
<name>A0A562WT81_9BACT</name>
<accession>A0A562WT81</accession>
<reference evidence="16 17" key="1">
    <citation type="submission" date="2019-07" db="EMBL/GenBank/DDBJ databases">
        <title>Genomic Encyclopedia of Archaeal and Bacterial Type Strains, Phase II (KMG-II): from individual species to whole genera.</title>
        <authorList>
            <person name="Goeker M."/>
        </authorList>
    </citation>
    <scope>NUCLEOTIDE SEQUENCE [LARGE SCALE GENOMIC DNA]</scope>
    <source>
        <strain evidence="16 17">ATCC BAA-1139</strain>
    </source>
</reference>
<comment type="subcellular location">
    <subcellularLocation>
        <location evidence="13">Cytoplasm</location>
    </subcellularLocation>
</comment>
<keyword evidence="11 13" id="KW-0012">Acyltransferase</keyword>
<sequence length="326" mass="34999">MIHAEVLATGSGIPERVVTNDFFSYLVDNADEWIRSRTGISERRFVSEDQATSDLATEAARNALAAGNIDPLSLDCLIVATSTPDMYLPATACMVQKNIGAAKAVAFDMNAVCSSLVFGLEVADNLIRSGKYKRVMVIGADTYSKILDFADKTTCPLFGDGAGAVILGATEQPKGIIQSIVRSDGNGWELIQIPSSGSRKPITPATIEAKENTFKMEGKKVFVFATDVIPEIIAEVTAKAGIKPTDLDYIIPHQANVRIIDFISKKTGIEKERFLLNLDRFGNTAAASVGLALDENLRNGTIKPGHQILIMGFGGGLSWGGLLVRF</sequence>
<keyword evidence="9 13" id="KW-0275">Fatty acid biosynthesis</keyword>
<dbReference type="PANTHER" id="PTHR34069:SF2">
    <property type="entry name" value="BETA-KETOACYL-[ACYL-CARRIER-PROTEIN] SYNTHASE III"/>
    <property type="match status" value="1"/>
</dbReference>
<dbReference type="GO" id="GO:0004315">
    <property type="term" value="F:3-oxoacyl-[acyl-carrier-protein] synthase activity"/>
    <property type="evidence" value="ECO:0007669"/>
    <property type="project" value="InterPro"/>
</dbReference>
<organism evidence="16 17">
    <name type="scientific">Geobacter argillaceus</name>
    <dbReference type="NCBI Taxonomy" id="345631"/>
    <lineage>
        <taxon>Bacteria</taxon>
        <taxon>Pseudomonadati</taxon>
        <taxon>Thermodesulfobacteriota</taxon>
        <taxon>Desulfuromonadia</taxon>
        <taxon>Geobacterales</taxon>
        <taxon>Geobacteraceae</taxon>
        <taxon>Geobacter</taxon>
    </lineage>
</organism>
<protein>
    <recommendedName>
        <fullName evidence="3 13">Beta-ketoacyl-[acyl-carrier-protein] synthase III</fullName>
        <shortName evidence="13">Beta-ketoacyl-ACP synthase III</shortName>
        <shortName evidence="13">KAS III</shortName>
        <ecNumber evidence="3 13">2.3.1.180</ecNumber>
    </recommendedName>
    <alternativeName>
        <fullName evidence="13">3-oxoacyl-[acyl-carrier-protein] synthase 3</fullName>
    </alternativeName>
    <alternativeName>
        <fullName evidence="13">3-oxoacyl-[acyl-carrier-protein] synthase III</fullName>
    </alternativeName>
</protein>
<comment type="caution">
    <text evidence="16">The sequence shown here is derived from an EMBL/GenBank/DDBJ whole genome shotgun (WGS) entry which is preliminary data.</text>
</comment>
<proteinExistence type="inferred from homology"/>
<dbReference type="GO" id="GO:0005737">
    <property type="term" value="C:cytoplasm"/>
    <property type="evidence" value="ECO:0007669"/>
    <property type="project" value="UniProtKB-SubCell"/>
</dbReference>
<dbReference type="Pfam" id="PF08545">
    <property type="entry name" value="ACP_syn_III"/>
    <property type="match status" value="1"/>
</dbReference>
<evidence type="ECO:0000313" key="16">
    <source>
        <dbReference type="EMBL" id="TWJ33511.1"/>
    </source>
</evidence>
<evidence type="ECO:0000259" key="14">
    <source>
        <dbReference type="Pfam" id="PF08541"/>
    </source>
</evidence>
<evidence type="ECO:0000256" key="2">
    <source>
        <dbReference type="ARBA" id="ARBA00008642"/>
    </source>
</evidence>
<gene>
    <name evidence="13" type="primary">fabH</name>
    <name evidence="16" type="ORF">JN12_00185</name>
</gene>
<feature type="active site" evidence="13">
    <location>
        <position position="253"/>
    </location>
</feature>
<evidence type="ECO:0000256" key="6">
    <source>
        <dbReference type="ARBA" id="ARBA00022679"/>
    </source>
</evidence>
<dbReference type="GO" id="GO:0033818">
    <property type="term" value="F:beta-ketoacyl-acyl-carrier-protein synthase III activity"/>
    <property type="evidence" value="ECO:0007669"/>
    <property type="project" value="UniProtKB-UniRule"/>
</dbReference>
<evidence type="ECO:0000256" key="4">
    <source>
        <dbReference type="ARBA" id="ARBA00022490"/>
    </source>
</evidence>
<dbReference type="OrthoDB" id="9815506at2"/>
<dbReference type="Gene3D" id="3.40.47.10">
    <property type="match status" value="1"/>
</dbReference>
<evidence type="ECO:0000259" key="15">
    <source>
        <dbReference type="Pfam" id="PF08545"/>
    </source>
</evidence>
<keyword evidence="10 13" id="KW-0511">Multifunctional enzyme</keyword>
<comment type="function">
    <text evidence="13">Catalyzes the condensation reaction of fatty acid synthesis by the addition to an acyl acceptor of two carbons from malonyl-ACP. Catalyzes the first condensation reaction which initiates fatty acid synthesis and may therefore play a role in governing the total rate of fatty acid production. Possesses both acetoacetyl-ACP synthase and acetyl transacylase activities. Its substrate specificity determines the biosynthesis of branched-chain and/or straight-chain of fatty acids.</text>
</comment>
<dbReference type="HAMAP" id="MF_01815">
    <property type="entry name" value="FabH"/>
    <property type="match status" value="1"/>
</dbReference>
<feature type="active site" evidence="13">
    <location>
        <position position="113"/>
    </location>
</feature>
<dbReference type="RefSeq" id="WP_145017142.1">
    <property type="nucleotide sequence ID" value="NZ_VLLN01000001.1"/>
</dbReference>